<feature type="compositionally biased region" description="Low complexity" evidence="1">
    <location>
        <begin position="1"/>
        <end position="18"/>
    </location>
</feature>
<keyword evidence="5" id="KW-1185">Reference proteome</keyword>
<name>A0A507DJU3_9FUNG</name>
<feature type="region of interest" description="Disordered" evidence="1">
    <location>
        <begin position="516"/>
        <end position="558"/>
    </location>
</feature>
<dbReference type="Proteomes" id="UP000317494">
    <property type="component" value="Unassembled WGS sequence"/>
</dbReference>
<feature type="compositionally biased region" description="Polar residues" evidence="1">
    <location>
        <begin position="540"/>
        <end position="558"/>
    </location>
</feature>
<comment type="caution">
    <text evidence="4">The sequence shown here is derived from an EMBL/GenBank/DDBJ whole genome shotgun (WGS) entry which is preliminary data.</text>
</comment>
<keyword evidence="2" id="KW-0472">Membrane</keyword>
<dbReference type="OrthoDB" id="2110416at2759"/>
<dbReference type="VEuPathDB" id="FungiDB:SeMB42_g01801"/>
<feature type="compositionally biased region" description="Polar residues" evidence="1">
    <location>
        <begin position="516"/>
        <end position="532"/>
    </location>
</feature>
<accession>A0A507DJU3</accession>
<feature type="transmembrane region" description="Helical" evidence="2">
    <location>
        <begin position="34"/>
        <end position="56"/>
    </location>
</feature>
<dbReference type="EMBL" id="QEAM01000089">
    <property type="protein sequence ID" value="TPX46959.1"/>
    <property type="molecule type" value="Genomic_DNA"/>
</dbReference>
<keyword evidence="2" id="KW-1133">Transmembrane helix</keyword>
<protein>
    <recommendedName>
        <fullName evidence="7">HAMP domain-containing protein</fullName>
    </recommendedName>
</protein>
<organism evidence="4 5">
    <name type="scientific">Synchytrium endobioticum</name>
    <dbReference type="NCBI Taxonomy" id="286115"/>
    <lineage>
        <taxon>Eukaryota</taxon>
        <taxon>Fungi</taxon>
        <taxon>Fungi incertae sedis</taxon>
        <taxon>Chytridiomycota</taxon>
        <taxon>Chytridiomycota incertae sedis</taxon>
        <taxon>Chytridiomycetes</taxon>
        <taxon>Synchytriales</taxon>
        <taxon>Synchytriaceae</taxon>
        <taxon>Synchytrium</taxon>
    </lineage>
</organism>
<reference evidence="5 6" key="1">
    <citation type="journal article" date="2019" name="Sci. Rep.">
        <title>Comparative genomics of chytrid fungi reveal insights into the obligate biotrophic and pathogenic lifestyle of Synchytrium endobioticum.</title>
        <authorList>
            <person name="van de Vossenberg B.T.L.H."/>
            <person name="Warris S."/>
            <person name="Nguyen H.D.T."/>
            <person name="van Gent-Pelzer M.P.E."/>
            <person name="Joly D.L."/>
            <person name="van de Geest H.C."/>
            <person name="Bonants P.J.M."/>
            <person name="Smith D.S."/>
            <person name="Levesque C.A."/>
            <person name="van der Lee T.A.J."/>
        </authorList>
    </citation>
    <scope>NUCLEOTIDE SEQUENCE [LARGE SCALE GENOMIC DNA]</scope>
    <source>
        <strain evidence="3 6">LEV6574</strain>
        <strain evidence="4 5">MB42</strain>
    </source>
</reference>
<gene>
    <name evidence="3" type="ORF">SeLEV6574_g02917</name>
    <name evidence="4" type="ORF">SeMB42_g01801</name>
</gene>
<evidence type="ECO:0000313" key="6">
    <source>
        <dbReference type="Proteomes" id="UP000320475"/>
    </source>
</evidence>
<dbReference type="Gene3D" id="6.10.340.10">
    <property type="match status" value="1"/>
</dbReference>
<evidence type="ECO:0000313" key="5">
    <source>
        <dbReference type="Proteomes" id="UP000317494"/>
    </source>
</evidence>
<keyword evidence="2" id="KW-0812">Transmembrane</keyword>
<proteinExistence type="predicted"/>
<sequence>MTAAATATAETGVTEASTPSSSARPKGFQLRIPLWVVLLTWVLLFAGGLSLTIGLIQATAGAASLDSMSTQLRVTAMRGVTVAINDSLNNMEDVLMAISETSELLSFINSDPNIGTAGTTTLSLFSSPGPQLMGRFKSACGPLLVCRVAGVMIGDNALLSYTDGTPGLATVQDASTLAAGNYSNRYVVTLDTNATAILDSSTLFSRNGVARANNSVSLATYGLFNYPTSIFWANSVTASSNLDTNGNIIDYDQHIFLLRAGYWNQPYGTSDGNHFTHVVRVSMSIRNFELYMTGLNSTKNGIVFVMDPQGSMISASTPNISAVNYGSTRWTACFNPNALVAAACSFLNTTFNNNMSAIPADGVDVTFSSGSTGPVLLNAKWITRTNLQWLMISAIPRSDVFAVVDAGNIYVSVSAAVISVVGTVLSLALAIAVTRPLRVLQRAMEQAKSFQFQEIRENQYLKKRSMLAELASMQDTFNVMLKKFAEGIQANKSLQPYKTPSANQYLTDRKASGQYQNNGTLPHLATGSQHRSGSLDKIMSQEQRGRSTYLSVTNGNAV</sequence>
<evidence type="ECO:0000313" key="3">
    <source>
        <dbReference type="EMBL" id="TPX46959.1"/>
    </source>
</evidence>
<evidence type="ECO:0000313" key="4">
    <source>
        <dbReference type="EMBL" id="TPX51893.1"/>
    </source>
</evidence>
<dbReference type="EMBL" id="QEAN01000049">
    <property type="protein sequence ID" value="TPX51893.1"/>
    <property type="molecule type" value="Genomic_DNA"/>
</dbReference>
<feature type="region of interest" description="Disordered" evidence="1">
    <location>
        <begin position="1"/>
        <end position="25"/>
    </location>
</feature>
<evidence type="ECO:0000256" key="2">
    <source>
        <dbReference type="SAM" id="Phobius"/>
    </source>
</evidence>
<evidence type="ECO:0000256" key="1">
    <source>
        <dbReference type="SAM" id="MobiDB-lite"/>
    </source>
</evidence>
<feature type="transmembrane region" description="Helical" evidence="2">
    <location>
        <begin position="409"/>
        <end position="434"/>
    </location>
</feature>
<dbReference type="Proteomes" id="UP000320475">
    <property type="component" value="Unassembled WGS sequence"/>
</dbReference>
<evidence type="ECO:0008006" key="7">
    <source>
        <dbReference type="Google" id="ProtNLM"/>
    </source>
</evidence>
<dbReference type="AlphaFoldDB" id="A0A507DJU3"/>